<evidence type="ECO:0000256" key="3">
    <source>
        <dbReference type="ARBA" id="ARBA00022801"/>
    </source>
</evidence>
<keyword evidence="3" id="KW-0378">Hydrolase</keyword>
<sequence length="388" mass="40667">MNLRSTSNRARIFLAALVLILGAFWAGARFGPHEPSQVEAVPLRSSSLPPAAARDAGLTEDESINVRIYRQASAAVANVLTKATEYDFFMDPVPVEGAGSGFIIDPRGYILTNYHVVEGAQSIEVVLGDQSRHAAKYIGADQRNDVALIKIDPKGKQLTSLKLADSNALQVGQKVLAIGNPFGFQSTLTTGVISALGRTVRTSQSTAIEEAIQTDAAINRGNSGGPLIDSRGEVIGINSAIYTPTGATAGIGFAIPINTAKNIANDLITSGRVHRAFLGIQTIPIAGGLAEALDLPVQEGLLVEVANKGGPAAAAGIHGGDRAVLAGLRQFYIGGDVIVAIDGQKVADQFDLNLILNHHRPGDTVNVTVYRGGKKMDIPVKLGERDGN</sequence>
<dbReference type="InterPro" id="IPR001478">
    <property type="entry name" value="PDZ"/>
</dbReference>
<accession>A0A7V8SZC9</accession>
<comment type="caution">
    <text evidence="6">The sequence shown here is derived from an EMBL/GenBank/DDBJ whole genome shotgun (WGS) entry which is preliminary data.</text>
</comment>
<dbReference type="FunFam" id="2.40.10.10:FF:000001">
    <property type="entry name" value="Periplasmic serine protease DegS"/>
    <property type="match status" value="1"/>
</dbReference>
<dbReference type="Proteomes" id="UP000567293">
    <property type="component" value="Unassembled WGS sequence"/>
</dbReference>
<dbReference type="EMBL" id="JACDQQ010002279">
    <property type="protein sequence ID" value="MBA0087988.1"/>
    <property type="molecule type" value="Genomic_DNA"/>
</dbReference>
<dbReference type="InterPro" id="IPR001940">
    <property type="entry name" value="Peptidase_S1C"/>
</dbReference>
<dbReference type="GO" id="GO:0006508">
    <property type="term" value="P:proteolysis"/>
    <property type="evidence" value="ECO:0007669"/>
    <property type="project" value="UniProtKB-KW"/>
</dbReference>
<organism evidence="6 7">
    <name type="scientific">Candidatus Acidiferrum panamense</name>
    <dbReference type="NCBI Taxonomy" id="2741543"/>
    <lineage>
        <taxon>Bacteria</taxon>
        <taxon>Pseudomonadati</taxon>
        <taxon>Acidobacteriota</taxon>
        <taxon>Terriglobia</taxon>
        <taxon>Candidatus Acidiferrales</taxon>
        <taxon>Candidatus Acidiferrum</taxon>
    </lineage>
</organism>
<evidence type="ECO:0000313" key="6">
    <source>
        <dbReference type="EMBL" id="MBA0087988.1"/>
    </source>
</evidence>
<dbReference type="PRINTS" id="PR00834">
    <property type="entry name" value="PROTEASES2C"/>
</dbReference>
<protein>
    <submittedName>
        <fullName evidence="6">Trypsin-like peptidase domain-containing protein</fullName>
    </submittedName>
</protein>
<dbReference type="Pfam" id="PF13180">
    <property type="entry name" value="PDZ_2"/>
    <property type="match status" value="1"/>
</dbReference>
<dbReference type="SUPFAM" id="SSF50156">
    <property type="entry name" value="PDZ domain-like"/>
    <property type="match status" value="1"/>
</dbReference>
<evidence type="ECO:0000259" key="5">
    <source>
        <dbReference type="Pfam" id="PF13180"/>
    </source>
</evidence>
<dbReference type="InterPro" id="IPR009003">
    <property type="entry name" value="Peptidase_S1_PA"/>
</dbReference>
<evidence type="ECO:0000256" key="1">
    <source>
        <dbReference type="ARBA" id="ARBA00010541"/>
    </source>
</evidence>
<feature type="domain" description="PDZ" evidence="5">
    <location>
        <begin position="277"/>
        <end position="382"/>
    </location>
</feature>
<dbReference type="InterPro" id="IPR051201">
    <property type="entry name" value="Chloro_Bact_Ser_Proteases"/>
</dbReference>
<keyword evidence="7" id="KW-1185">Reference proteome</keyword>
<dbReference type="Gene3D" id="2.40.10.120">
    <property type="match status" value="1"/>
</dbReference>
<proteinExistence type="inferred from homology"/>
<dbReference type="PANTHER" id="PTHR43343">
    <property type="entry name" value="PEPTIDASE S12"/>
    <property type="match status" value="1"/>
</dbReference>
<dbReference type="GO" id="GO:0004252">
    <property type="term" value="F:serine-type endopeptidase activity"/>
    <property type="evidence" value="ECO:0007669"/>
    <property type="project" value="InterPro"/>
</dbReference>
<comment type="similarity">
    <text evidence="1">Belongs to the peptidase S1C family.</text>
</comment>
<keyword evidence="4" id="KW-0720">Serine protease</keyword>
<dbReference type="SUPFAM" id="SSF50494">
    <property type="entry name" value="Trypsin-like serine proteases"/>
    <property type="match status" value="1"/>
</dbReference>
<dbReference type="PANTHER" id="PTHR43343:SF3">
    <property type="entry name" value="PROTEASE DO-LIKE 8, CHLOROPLASTIC"/>
    <property type="match status" value="1"/>
</dbReference>
<dbReference type="AlphaFoldDB" id="A0A7V8SZC9"/>
<evidence type="ECO:0000256" key="4">
    <source>
        <dbReference type="ARBA" id="ARBA00022825"/>
    </source>
</evidence>
<gene>
    <name evidence="6" type="ORF">HRJ53_23630</name>
</gene>
<name>A0A7V8SZC9_9BACT</name>
<dbReference type="Gene3D" id="2.30.42.10">
    <property type="match status" value="1"/>
</dbReference>
<dbReference type="InterPro" id="IPR036034">
    <property type="entry name" value="PDZ_sf"/>
</dbReference>
<reference evidence="6" key="1">
    <citation type="submission" date="2020-06" db="EMBL/GenBank/DDBJ databases">
        <title>Legume-microbial interactions unlock mineral nutrients during tropical forest succession.</title>
        <authorList>
            <person name="Epihov D.Z."/>
        </authorList>
    </citation>
    <scope>NUCLEOTIDE SEQUENCE [LARGE SCALE GENOMIC DNA]</scope>
    <source>
        <strain evidence="6">Pan2503</strain>
    </source>
</reference>
<evidence type="ECO:0000313" key="7">
    <source>
        <dbReference type="Proteomes" id="UP000567293"/>
    </source>
</evidence>
<dbReference type="Pfam" id="PF13365">
    <property type="entry name" value="Trypsin_2"/>
    <property type="match status" value="1"/>
</dbReference>
<evidence type="ECO:0000256" key="2">
    <source>
        <dbReference type="ARBA" id="ARBA00022670"/>
    </source>
</evidence>
<keyword evidence="2" id="KW-0645">Protease</keyword>